<sequence length="280" mass="31553">MVLYFIGIGLCDEKDITLRGLEVIESADKIYLESYTAILSPNANIEKVLGKKTIIEADRKFIEEGSDIMLDEATNQQVVLLVVGDPLCATTHSDLMLRAYEKNIQVEIIHNASIISAIGATGLQVYKFGETVSIPFFDGNWQPESFYDKIKLNMKQGLHTLCLLDIKVKEQSLDNMMRNLPIFESPKYMNINQAIKQLYIIEKKRNERVALPSTLAFGVARIGSKNQLILAGTLEQLSSVDFGEPLHSLVLCHPELHLIEKKFFEIANKRVIDQLKARSV</sequence>
<dbReference type="SUPFAM" id="SSF53790">
    <property type="entry name" value="Tetrapyrrole methylase"/>
    <property type="match status" value="1"/>
</dbReference>
<dbReference type="EC" id="2.1.1.314" evidence="4"/>
<reference evidence="11 12" key="1">
    <citation type="submission" date="2016-10" db="EMBL/GenBank/DDBJ databases">
        <title>Reductive evolution of mitochondrial metabolism and differential evolution of invasion-related proteins in Cryptosporidium.</title>
        <authorList>
            <person name="Liu S."/>
            <person name="Roellig D.M."/>
            <person name="Guo Y."/>
            <person name="Li N."/>
            <person name="Frace M.A."/>
            <person name="Tang K."/>
            <person name="Zhang L."/>
            <person name="Feng Y."/>
            <person name="Xiao L."/>
        </authorList>
    </citation>
    <scope>NUCLEOTIDE SEQUENCE [LARGE SCALE GENOMIC DNA]</scope>
    <source>
        <strain evidence="11">30847</strain>
    </source>
</reference>
<feature type="binding site" evidence="9">
    <location>
        <position position="247"/>
    </location>
    <ligand>
        <name>S-adenosyl-L-methionine</name>
        <dbReference type="ChEBI" id="CHEBI:59789"/>
    </ligand>
</feature>
<dbReference type="GO" id="GO:0017183">
    <property type="term" value="P:protein histidyl modification to diphthamide"/>
    <property type="evidence" value="ECO:0007669"/>
    <property type="project" value="UniProtKB-UniPathway"/>
</dbReference>
<dbReference type="InterPro" id="IPR000878">
    <property type="entry name" value="4pyrrol_Mease"/>
</dbReference>
<evidence type="ECO:0000256" key="1">
    <source>
        <dbReference type="ARBA" id="ARBA00004006"/>
    </source>
</evidence>
<dbReference type="UniPathway" id="UPA00559"/>
<comment type="pathway">
    <text evidence="2">Protein modification; peptidyl-diphthamide biosynthesis.</text>
</comment>
<dbReference type="HAMAP" id="MF_01084">
    <property type="entry name" value="Diphthine_synth"/>
    <property type="match status" value="1"/>
</dbReference>
<comment type="catalytic activity">
    <reaction evidence="8">
        <text>2-[(3S)-amino-3-carboxypropyl]-L-histidyl-[translation elongation factor 2] + 4 S-adenosyl-L-methionine = diphthine methyl ester-[translation elongation factor 2] + 4 S-adenosyl-L-homocysteine + 3 H(+)</text>
        <dbReference type="Rhea" id="RHEA:42652"/>
        <dbReference type="Rhea" id="RHEA-COMP:9749"/>
        <dbReference type="Rhea" id="RHEA-COMP:10173"/>
        <dbReference type="ChEBI" id="CHEBI:15378"/>
        <dbReference type="ChEBI" id="CHEBI:57856"/>
        <dbReference type="ChEBI" id="CHEBI:59789"/>
        <dbReference type="ChEBI" id="CHEBI:73995"/>
        <dbReference type="ChEBI" id="CHEBI:79005"/>
        <dbReference type="EC" id="2.1.1.314"/>
    </reaction>
</comment>
<dbReference type="EMBL" id="LRBS01000068">
    <property type="protein sequence ID" value="OII76134.1"/>
    <property type="molecule type" value="Genomic_DNA"/>
</dbReference>
<evidence type="ECO:0000256" key="6">
    <source>
        <dbReference type="ARBA" id="ARBA00022679"/>
    </source>
</evidence>
<dbReference type="VEuPathDB" id="CryptoDB:cand_007230"/>
<dbReference type="RefSeq" id="XP_067067980.1">
    <property type="nucleotide sequence ID" value="XM_067210963.1"/>
</dbReference>
<feature type="binding site" evidence="9">
    <location>
        <position position="164"/>
    </location>
    <ligand>
        <name>S-adenosyl-L-methionine</name>
        <dbReference type="ChEBI" id="CHEBI:59789"/>
    </ligand>
</feature>
<keyword evidence="5" id="KW-0489">Methyltransferase</keyword>
<name>A0A1J4MPK2_9CRYT</name>
<dbReference type="PANTHER" id="PTHR10882">
    <property type="entry name" value="DIPHTHINE SYNTHASE"/>
    <property type="match status" value="1"/>
</dbReference>
<evidence type="ECO:0000256" key="9">
    <source>
        <dbReference type="PIRSR" id="PIRSR036432-1"/>
    </source>
</evidence>
<protein>
    <recommendedName>
        <fullName evidence="4">diphthine methyl ester synthase</fullName>
        <ecNumber evidence="4">2.1.1.314</ecNumber>
    </recommendedName>
</protein>
<dbReference type="InterPro" id="IPR035996">
    <property type="entry name" value="4pyrrol_Methylase_sf"/>
</dbReference>
<accession>A0A1J4MPK2</accession>
<evidence type="ECO:0000256" key="7">
    <source>
        <dbReference type="ARBA" id="ARBA00022691"/>
    </source>
</evidence>
<evidence type="ECO:0000259" key="10">
    <source>
        <dbReference type="Pfam" id="PF00590"/>
    </source>
</evidence>
<evidence type="ECO:0000256" key="8">
    <source>
        <dbReference type="ARBA" id="ARBA00048752"/>
    </source>
</evidence>
<dbReference type="PANTHER" id="PTHR10882:SF0">
    <property type="entry name" value="DIPHTHINE METHYL ESTER SYNTHASE"/>
    <property type="match status" value="1"/>
</dbReference>
<keyword evidence="6" id="KW-0808">Transferase</keyword>
<keyword evidence="12" id="KW-1185">Reference proteome</keyword>
<feature type="binding site" evidence="9">
    <location>
        <begin position="113"/>
        <end position="114"/>
    </location>
    <ligand>
        <name>S-adenosyl-L-methionine</name>
        <dbReference type="ChEBI" id="CHEBI:59789"/>
    </ligand>
</feature>
<dbReference type="Proteomes" id="UP000186804">
    <property type="component" value="Unassembled WGS sequence"/>
</dbReference>
<dbReference type="Pfam" id="PF00590">
    <property type="entry name" value="TP_methylase"/>
    <property type="match status" value="1"/>
</dbReference>
<comment type="caution">
    <text evidence="11">The sequence shown here is derived from an EMBL/GenBank/DDBJ whole genome shotgun (WGS) entry which is preliminary data.</text>
</comment>
<dbReference type="GO" id="GO:0141133">
    <property type="term" value="F:diphthine methyl ester synthase activity"/>
    <property type="evidence" value="ECO:0007669"/>
    <property type="project" value="UniProtKB-EC"/>
</dbReference>
<dbReference type="OrthoDB" id="2516at2759"/>
<evidence type="ECO:0000256" key="5">
    <source>
        <dbReference type="ARBA" id="ARBA00022603"/>
    </source>
</evidence>
<dbReference type="Gene3D" id="3.40.1010.10">
    <property type="entry name" value="Cobalt-precorrin-4 Transmethylase, Domain 1"/>
    <property type="match status" value="1"/>
</dbReference>
<evidence type="ECO:0000313" key="11">
    <source>
        <dbReference type="EMBL" id="OII76134.1"/>
    </source>
</evidence>
<dbReference type="InterPro" id="IPR014777">
    <property type="entry name" value="4pyrrole_Mease_sub1"/>
</dbReference>
<gene>
    <name evidence="11" type="ORF">cand_007230</name>
</gene>
<evidence type="ECO:0000256" key="3">
    <source>
        <dbReference type="ARBA" id="ARBA00006729"/>
    </source>
</evidence>
<dbReference type="GeneID" id="92364908"/>
<evidence type="ECO:0000256" key="4">
    <source>
        <dbReference type="ARBA" id="ARBA00011927"/>
    </source>
</evidence>
<dbReference type="AlphaFoldDB" id="A0A1J4MPK2"/>
<feature type="binding site" evidence="9">
    <location>
        <position position="10"/>
    </location>
    <ligand>
        <name>S-adenosyl-L-methionine</name>
        <dbReference type="ChEBI" id="CHEBI:59789"/>
    </ligand>
</feature>
<dbReference type="NCBIfam" id="TIGR00522">
    <property type="entry name" value="dph5"/>
    <property type="match status" value="1"/>
</dbReference>
<feature type="domain" description="Tetrapyrrole methylase" evidence="10">
    <location>
        <begin position="3"/>
        <end position="237"/>
    </location>
</feature>
<dbReference type="InterPro" id="IPR004551">
    <property type="entry name" value="Dphthn_synthase"/>
</dbReference>
<dbReference type="FunFam" id="3.30.950.10:FF:000004">
    <property type="entry name" value="Diphthine synthase putative"/>
    <property type="match status" value="1"/>
</dbReference>
<proteinExistence type="inferred from homology"/>
<feature type="binding site" evidence="9">
    <location>
        <position position="85"/>
    </location>
    <ligand>
        <name>S-adenosyl-L-methionine</name>
        <dbReference type="ChEBI" id="CHEBI:59789"/>
    </ligand>
</feature>
<keyword evidence="7 9" id="KW-0949">S-adenosyl-L-methionine</keyword>
<dbReference type="InterPro" id="IPR014776">
    <property type="entry name" value="4pyrrole_Mease_sub2"/>
</dbReference>
<comment type="similarity">
    <text evidence="3">Belongs to the diphthine synthase family.</text>
</comment>
<dbReference type="CDD" id="cd11647">
    <property type="entry name" value="DHP5_DphB"/>
    <property type="match status" value="1"/>
</dbReference>
<dbReference type="Gene3D" id="3.30.950.10">
    <property type="entry name" value="Methyltransferase, Cobalt-precorrin-4 Transmethylase, Domain 2"/>
    <property type="match status" value="1"/>
</dbReference>
<evidence type="ECO:0000256" key="2">
    <source>
        <dbReference type="ARBA" id="ARBA00005156"/>
    </source>
</evidence>
<evidence type="ECO:0000313" key="12">
    <source>
        <dbReference type="Proteomes" id="UP000186804"/>
    </source>
</evidence>
<dbReference type="PIRSF" id="PIRSF036432">
    <property type="entry name" value="Diphthine_synth"/>
    <property type="match status" value="1"/>
</dbReference>
<organism evidence="11 12">
    <name type="scientific">Cryptosporidium andersoni</name>
    <dbReference type="NCBI Taxonomy" id="117008"/>
    <lineage>
        <taxon>Eukaryota</taxon>
        <taxon>Sar</taxon>
        <taxon>Alveolata</taxon>
        <taxon>Apicomplexa</taxon>
        <taxon>Conoidasida</taxon>
        <taxon>Coccidia</taxon>
        <taxon>Eucoccidiorida</taxon>
        <taxon>Eimeriorina</taxon>
        <taxon>Cryptosporidiidae</taxon>
        <taxon>Cryptosporidium</taxon>
    </lineage>
</organism>
<comment type="function">
    <text evidence="1">S-adenosyl-L-methionine-dependent methyltransferase that catalyzes four methylations of the modified target histidine residue in translation elongation factor 2 (EF-2), to form an intermediate called diphthine methyl ester. The four successive methylation reactions represent the second step of diphthamide biosynthesis.</text>
</comment>
<dbReference type="GO" id="GO:0032259">
    <property type="term" value="P:methylation"/>
    <property type="evidence" value="ECO:0007669"/>
    <property type="project" value="UniProtKB-KW"/>
</dbReference>